<proteinExistence type="predicted"/>
<reference evidence="1 2" key="1">
    <citation type="submission" date="2019-02" db="EMBL/GenBank/DDBJ databases">
        <title>Deep-cultivation of Planctomycetes and their phenomic and genomic characterization uncovers novel biology.</title>
        <authorList>
            <person name="Wiegand S."/>
            <person name="Jogler M."/>
            <person name="Boedeker C."/>
            <person name="Pinto D."/>
            <person name="Vollmers J."/>
            <person name="Rivas-Marin E."/>
            <person name="Kohn T."/>
            <person name="Peeters S.H."/>
            <person name="Heuer A."/>
            <person name="Rast P."/>
            <person name="Oberbeckmann S."/>
            <person name="Bunk B."/>
            <person name="Jeske O."/>
            <person name="Meyerdierks A."/>
            <person name="Storesund J.E."/>
            <person name="Kallscheuer N."/>
            <person name="Luecker S."/>
            <person name="Lage O.M."/>
            <person name="Pohl T."/>
            <person name="Merkel B.J."/>
            <person name="Hornburger P."/>
            <person name="Mueller R.-W."/>
            <person name="Bruemmer F."/>
            <person name="Labrenz M."/>
            <person name="Spormann A.M."/>
            <person name="Op Den Camp H."/>
            <person name="Overmann J."/>
            <person name="Amann R."/>
            <person name="Jetten M.S.M."/>
            <person name="Mascher T."/>
            <person name="Medema M.H."/>
            <person name="Devos D.P."/>
            <person name="Kaster A.-K."/>
            <person name="Ovreas L."/>
            <person name="Rohde M."/>
            <person name="Galperin M.Y."/>
            <person name="Jogler C."/>
        </authorList>
    </citation>
    <scope>NUCLEOTIDE SEQUENCE [LARGE SCALE GENOMIC DNA]</scope>
    <source>
        <strain evidence="1 2">Q31b</strain>
    </source>
</reference>
<evidence type="ECO:0000313" key="1">
    <source>
        <dbReference type="EMBL" id="TWU33441.1"/>
    </source>
</evidence>
<sequence>MPLAEHLAGGQFFLLRMCLAYVIVRVGSVAERPAVADILVDPVSLRQDGVLDYSSRNLLVVVGGVVQTNLKS</sequence>
<name>A0A5C6DCJ2_9BACT</name>
<keyword evidence="2" id="KW-1185">Reference proteome</keyword>
<dbReference type="EMBL" id="SJPY01000014">
    <property type="protein sequence ID" value="TWU33441.1"/>
    <property type="molecule type" value="Genomic_DNA"/>
</dbReference>
<protein>
    <submittedName>
        <fullName evidence="1">Uncharacterized protein</fullName>
    </submittedName>
</protein>
<accession>A0A5C6DCJ2</accession>
<dbReference type="Proteomes" id="UP000315471">
    <property type="component" value="Unassembled WGS sequence"/>
</dbReference>
<dbReference type="AlphaFoldDB" id="A0A5C6DCJ2"/>
<organism evidence="1 2">
    <name type="scientific">Novipirellula aureliae</name>
    <dbReference type="NCBI Taxonomy" id="2527966"/>
    <lineage>
        <taxon>Bacteria</taxon>
        <taxon>Pseudomonadati</taxon>
        <taxon>Planctomycetota</taxon>
        <taxon>Planctomycetia</taxon>
        <taxon>Pirellulales</taxon>
        <taxon>Pirellulaceae</taxon>
        <taxon>Novipirellula</taxon>
    </lineage>
</organism>
<gene>
    <name evidence="1" type="ORF">Q31b_57580</name>
</gene>
<comment type="caution">
    <text evidence="1">The sequence shown here is derived from an EMBL/GenBank/DDBJ whole genome shotgun (WGS) entry which is preliminary data.</text>
</comment>
<evidence type="ECO:0000313" key="2">
    <source>
        <dbReference type="Proteomes" id="UP000315471"/>
    </source>
</evidence>